<organism evidence="4 5">
    <name type="scientific">Pseudocalidococcus azoricus BACA0444</name>
    <dbReference type="NCBI Taxonomy" id="2918990"/>
    <lineage>
        <taxon>Bacteria</taxon>
        <taxon>Bacillati</taxon>
        <taxon>Cyanobacteriota</taxon>
        <taxon>Cyanophyceae</taxon>
        <taxon>Acaryochloridales</taxon>
        <taxon>Thermosynechococcaceae</taxon>
        <taxon>Pseudocalidococcus</taxon>
        <taxon>Pseudocalidococcus azoricus</taxon>
    </lineage>
</organism>
<feature type="domain" description="Organic solvent tolerance-like N-terminal" evidence="3">
    <location>
        <begin position="137"/>
        <end position="172"/>
    </location>
</feature>
<keyword evidence="5" id="KW-1185">Reference proteome</keyword>
<proteinExistence type="predicted"/>
<dbReference type="RefSeq" id="WP_322877583.1">
    <property type="nucleotide sequence ID" value="NZ_JAVMIP010000003.1"/>
</dbReference>
<dbReference type="Gene3D" id="2.60.450.10">
    <property type="entry name" value="Lipopolysaccharide (LPS) transport protein A like domain"/>
    <property type="match status" value="1"/>
</dbReference>
<dbReference type="AlphaFoldDB" id="A0AAE4FRA2"/>
<dbReference type="InterPro" id="IPR022244">
    <property type="entry name" value="DUF3769"/>
</dbReference>
<dbReference type="GO" id="GO:1990351">
    <property type="term" value="C:transporter complex"/>
    <property type="evidence" value="ECO:0007669"/>
    <property type="project" value="TreeGrafter"/>
</dbReference>
<accession>A0AAE4FRA2</accession>
<keyword evidence="1" id="KW-0998">Cell outer membrane</keyword>
<dbReference type="Pfam" id="PF12600">
    <property type="entry name" value="DUF3769"/>
    <property type="match status" value="1"/>
</dbReference>
<protein>
    <submittedName>
        <fullName evidence="4">DUF3769 domain-containing protein</fullName>
    </submittedName>
</protein>
<evidence type="ECO:0000256" key="2">
    <source>
        <dbReference type="SAM" id="MobiDB-lite"/>
    </source>
</evidence>
<comment type="caution">
    <text evidence="4">The sequence shown here is derived from an EMBL/GenBank/DDBJ whole genome shotgun (WGS) entry which is preliminary data.</text>
</comment>
<dbReference type="PANTHER" id="PTHR30189:SF1">
    <property type="entry name" value="LPS-ASSEMBLY PROTEIN LPTD"/>
    <property type="match status" value="1"/>
</dbReference>
<sequence length="685" mass="75451">MPVLPPLFLSLPPQPLPPPTTLPKPAELSDLSGESEAALLGPGVNLAKTNAPNTPSPTQVRFVVAPPIPWQKPTRVDLAQVEITVPTPGNLEAPPLQANQSSTEPLETLADRQEYDTLRQFFNAIGDVFIRFREAELTADRVQTDLNENILVAEGNVVLTRGDQVIRGDRLEYNLILDRGVVTQASGAINIQKTDQFTSPRVATPNLPGLPTLPSFQSANNPVNPEGQSNIDRLLFIADRLEFDGRRWYASNLRLTNDPFTPPELEFRAREATLEPISPKNSRLIARQGRLVFDQSLAIPIPREEYILGEQQEILPFQAGYDSTDRGGFYLSKAFSLVRNSSTSLILSPEFYLQRAINSNFDLGQTDIYGATLQVRHGFTPTTRLLGYGLITNLDPSAWPNTARGNLLLQQSFASGYVLNTQGIFRERLINGSLGEQDLQSSLGGVFISPNITLGQTGINLNYQAGGQYITANSDQPSLGTQPGLGRLQGVVNLYREFRLWQGQTLPPTREEGLRYSPAPLQPYFSIYFTGQAVGTYYTSGNTQPALQGGGGFRGQLGHLRRNWFDYTGFDVGYSQTFSSGGSPFLFDRIADFSVLNVGARQQLYGPVLVGVTSQLNVGTGNFFNTNFFLEYSRRTYGLFIRYNVDLGVAGIAFRINGFNWQGNTNPFSSPNIGVVQDGVIRPDR</sequence>
<dbReference type="Proteomes" id="UP001268256">
    <property type="component" value="Unassembled WGS sequence"/>
</dbReference>
<evidence type="ECO:0000313" key="5">
    <source>
        <dbReference type="Proteomes" id="UP001268256"/>
    </source>
</evidence>
<dbReference type="InterPro" id="IPR050218">
    <property type="entry name" value="LptD"/>
</dbReference>
<dbReference type="EMBL" id="JAVMIP010000003">
    <property type="protein sequence ID" value="MDS3860303.1"/>
    <property type="molecule type" value="Genomic_DNA"/>
</dbReference>
<dbReference type="PANTHER" id="PTHR30189">
    <property type="entry name" value="LPS-ASSEMBLY PROTEIN"/>
    <property type="match status" value="1"/>
</dbReference>
<dbReference type="GO" id="GO:0009279">
    <property type="term" value="C:cell outer membrane"/>
    <property type="evidence" value="ECO:0007669"/>
    <property type="project" value="TreeGrafter"/>
</dbReference>
<evidence type="ECO:0000259" key="3">
    <source>
        <dbReference type="Pfam" id="PF03968"/>
    </source>
</evidence>
<reference evidence="5" key="1">
    <citation type="submission" date="2023-07" db="EMBL/GenBank/DDBJ databases">
        <authorList>
            <person name="Luz R."/>
            <person name="Cordeiro R."/>
            <person name="Fonseca A."/>
            <person name="Goncalves V."/>
        </authorList>
    </citation>
    <scope>NUCLEOTIDE SEQUENCE [LARGE SCALE GENOMIC DNA]</scope>
    <source>
        <strain evidence="5">BACA0444</strain>
    </source>
</reference>
<feature type="compositionally biased region" description="Pro residues" evidence="2">
    <location>
        <begin position="12"/>
        <end position="22"/>
    </location>
</feature>
<evidence type="ECO:0000256" key="1">
    <source>
        <dbReference type="ARBA" id="ARBA00023237"/>
    </source>
</evidence>
<gene>
    <name evidence="4" type="ORF">RIF25_05730</name>
</gene>
<evidence type="ECO:0000313" key="4">
    <source>
        <dbReference type="EMBL" id="MDS3860303.1"/>
    </source>
</evidence>
<dbReference type="InterPro" id="IPR005653">
    <property type="entry name" value="OstA-like_N"/>
</dbReference>
<name>A0AAE4FRA2_9CYAN</name>
<keyword evidence="1" id="KW-0472">Membrane</keyword>
<feature type="compositionally biased region" description="Low complexity" evidence="2">
    <location>
        <begin position="1"/>
        <end position="11"/>
    </location>
</feature>
<feature type="region of interest" description="Disordered" evidence="2">
    <location>
        <begin position="1"/>
        <end position="29"/>
    </location>
</feature>
<dbReference type="Pfam" id="PF03968">
    <property type="entry name" value="LptD_N"/>
    <property type="match status" value="1"/>
</dbReference>